<reference evidence="1 2" key="1">
    <citation type="submission" date="2019-12" db="EMBL/GenBank/DDBJ databases">
        <title>Chitinophaga sp. strain ysch24 (GDMCC 1.1355), whole genome shotgun sequence.</title>
        <authorList>
            <person name="Zhang X."/>
        </authorList>
    </citation>
    <scope>NUCLEOTIDE SEQUENCE [LARGE SCALE GENOMIC DNA]</scope>
    <source>
        <strain evidence="2">ysch24</strain>
    </source>
</reference>
<evidence type="ECO:0008006" key="3">
    <source>
        <dbReference type="Google" id="ProtNLM"/>
    </source>
</evidence>
<comment type="caution">
    <text evidence="1">The sequence shown here is derived from an EMBL/GenBank/DDBJ whole genome shotgun (WGS) entry which is preliminary data.</text>
</comment>
<accession>A0A7K1U3Y9</accession>
<dbReference type="Proteomes" id="UP000461730">
    <property type="component" value="Unassembled WGS sequence"/>
</dbReference>
<gene>
    <name evidence="1" type="ORF">GO493_12435</name>
</gene>
<dbReference type="AlphaFoldDB" id="A0A7K1U3Y9"/>
<sequence>MNKFIFPLFTMVLICLLGCRKPDNASGPDVCICKLTGIDDQVSDYSVFFEYDSLGRLEYRRASYETRLSPDYKFIYDRRGRLSQYITNGGSYSVGSRFYEWHYLYYDARGRITKDTLFYDGVIGADGPVFDPLMPPGYNRSTIGYEYDSRNRMIRRSMSGNSSIYTYNAQGNLVTNVYGDSLQYDNKVNFNRTDPVLQFINRDYSVNNPAGASSYNAYGLPLEYSYVHGSTAIIIDYMGFYNPVFTYRCK</sequence>
<evidence type="ECO:0000313" key="2">
    <source>
        <dbReference type="Proteomes" id="UP000461730"/>
    </source>
</evidence>
<evidence type="ECO:0000313" key="1">
    <source>
        <dbReference type="EMBL" id="MVT09071.1"/>
    </source>
</evidence>
<proteinExistence type="predicted"/>
<name>A0A7K1U3Y9_9BACT</name>
<protein>
    <recommendedName>
        <fullName evidence="3">YD repeat-containing protein</fullName>
    </recommendedName>
</protein>
<dbReference type="Gene3D" id="2.180.10.10">
    <property type="entry name" value="RHS repeat-associated core"/>
    <property type="match status" value="1"/>
</dbReference>
<keyword evidence="2" id="KW-1185">Reference proteome</keyword>
<organism evidence="1 2">
    <name type="scientific">Chitinophaga tropicalis</name>
    <dbReference type="NCBI Taxonomy" id="2683588"/>
    <lineage>
        <taxon>Bacteria</taxon>
        <taxon>Pseudomonadati</taxon>
        <taxon>Bacteroidota</taxon>
        <taxon>Chitinophagia</taxon>
        <taxon>Chitinophagales</taxon>
        <taxon>Chitinophagaceae</taxon>
        <taxon>Chitinophaga</taxon>
    </lineage>
</organism>
<dbReference type="RefSeq" id="WP_157306485.1">
    <property type="nucleotide sequence ID" value="NZ_WRXN01000004.1"/>
</dbReference>
<dbReference type="EMBL" id="WRXN01000004">
    <property type="protein sequence ID" value="MVT09071.1"/>
    <property type="molecule type" value="Genomic_DNA"/>
</dbReference>